<reference evidence="1" key="2">
    <citation type="submission" date="2022-12" db="EMBL/GenBank/DDBJ databases">
        <title>Draft Genome Sequences of Bacillus licheniformis and Bacillus paralicheniformis strains isolated from Irish skim milk powders.</title>
        <authorList>
            <person name="Lourenco A."/>
            <person name="Li F."/>
            <person name="Geraldine D."/>
            <person name="Tobin J.T."/>
            <person name="Butler F."/>
            <person name="Jordan K."/>
            <person name="Obrien T."/>
        </authorList>
    </citation>
    <scope>NUCLEOTIDE SEQUENCE</scope>
    <source>
        <strain evidence="1">3370</strain>
    </source>
</reference>
<proteinExistence type="predicted"/>
<sequence length="568" mass="62786">MTLMMLNDVHNSLRKQFEQADPLQRISGTETDQKRLMLGKVLRFISEQFAEIQIGNTKWQGKLEAPLKAGAHYWFSYEKKPDEATGRLQVVEAFDKNPKTVQDAAFKLLNGLSLKRTKEAVFLVGALLKEQQPIRENDLRAAIKWLENLPKSDAQKGADAVMFALKRELPVHPGVLDSILAVKNPVPLNEQIAKTFDMITNATQQSAGMEKLKQALLPVLQAETEVHAEKLIQKLAEHVRSLEKGELQGVQPLKPQVHSEVGNPLQKADAGGTQGQEAKAVQQQPQKAEIAAAKDLLAKLAAQAETNGTHIVKEAAGVIRALESSGSLGQAPAVPGGFTPKETELLQHIMKETAPALTNKADVFSVLLKIKDLLGVRDELSLLRAMENGAVLKDQGLQSLKLVLNEMRHASDLPAPVKQEADQIFHRLNGQLFLQNDQPAQSQLFLSYPLFSKNGVQDLTVFLKGQKKDDGKIDPSQCRLMFYLQLEALEETVIDCLIQQNVMTVTIETGFDLEPLLEPLVPALKENLKELGYSLSGVTAKKRENMKLAPFLDARFEQITESAVDVKI</sequence>
<name>A0A7Z0WUJ8_9BACI</name>
<dbReference type="Proteomes" id="UP001216709">
    <property type="component" value="Unassembled WGS sequence"/>
</dbReference>
<gene>
    <name evidence="2" type="ORF">B4121_4149</name>
    <name evidence="1" type="ORF">PVN32_02045</name>
</gene>
<dbReference type="EMBL" id="JARAFO010000002">
    <property type="protein sequence ID" value="MDE1450951.1"/>
    <property type="molecule type" value="Genomic_DNA"/>
</dbReference>
<comment type="caution">
    <text evidence="2">The sequence shown here is derived from an EMBL/GenBank/DDBJ whole genome shotgun (WGS) entry which is preliminary data.</text>
</comment>
<dbReference type="AlphaFoldDB" id="A0A7Z0WUJ8"/>
<dbReference type="Proteomes" id="UP000185604">
    <property type="component" value="Unassembled WGS sequence"/>
</dbReference>
<evidence type="ECO:0000313" key="3">
    <source>
        <dbReference type="Proteomes" id="UP000185604"/>
    </source>
</evidence>
<reference evidence="2 3" key="1">
    <citation type="journal article" date="2016" name="Front. Microbiol.">
        <title>High-Level Heat Resistance of Spores of Bacillus amyloliquefaciens and Bacillus licheniformis Results from the Presence of a spoVA Operon in a Tn1546 Transposon.</title>
        <authorList>
            <person name="Berendsen E.M."/>
            <person name="Koning R.A."/>
            <person name="Boekhorst J."/>
            <person name="de Jong A."/>
            <person name="Kuipers O.P."/>
            <person name="Wells-Bennik M.H."/>
        </authorList>
    </citation>
    <scope>NUCLEOTIDE SEQUENCE [LARGE SCALE GENOMIC DNA]</scope>
    <source>
        <strain evidence="2 3">B4121</strain>
    </source>
</reference>
<organism evidence="2 3">
    <name type="scientific">Bacillus paralicheniformis</name>
    <dbReference type="NCBI Taxonomy" id="1648923"/>
    <lineage>
        <taxon>Bacteria</taxon>
        <taxon>Bacillati</taxon>
        <taxon>Bacillota</taxon>
        <taxon>Bacilli</taxon>
        <taxon>Bacillales</taxon>
        <taxon>Bacillaceae</taxon>
        <taxon>Bacillus</taxon>
    </lineage>
</organism>
<evidence type="ECO:0000313" key="1">
    <source>
        <dbReference type="EMBL" id="MDE1450951.1"/>
    </source>
</evidence>
<evidence type="ECO:0000313" key="2">
    <source>
        <dbReference type="EMBL" id="OLF87697.1"/>
    </source>
</evidence>
<accession>A0A7Z0WUJ8</accession>
<protein>
    <submittedName>
        <fullName evidence="2">Uncharacterized protein</fullName>
    </submittedName>
</protein>
<dbReference type="EMBL" id="LKPO01000026">
    <property type="protein sequence ID" value="OLF87697.1"/>
    <property type="molecule type" value="Genomic_DNA"/>
</dbReference>